<keyword evidence="7" id="KW-0051">Antiviral defense</keyword>
<dbReference type="InterPro" id="IPR013412">
    <property type="entry name" value="CRISPR-assoc_RAMP_Csm3"/>
</dbReference>
<evidence type="ECO:0000256" key="5">
    <source>
        <dbReference type="ARBA" id="ARBA00022801"/>
    </source>
</evidence>
<feature type="domain" description="CRISPR type III-associated protein" evidence="9">
    <location>
        <begin position="12"/>
        <end position="216"/>
    </location>
</feature>
<sequence length="243" mass="26658">MKLTAIQKLTGTLELVSGLHIGSGNTEMHIGGTDNPVIKNPVTLEPYIPGSSLKGKIRSLLEWELGVVALTQGSPLGFKHIKDVPEADRQRAKDILRLFGGAPEGNGAHETLVKEIGPTRLAFWDCALEATWKVMMRERNLLFTETKMENMIDRIRGVAEHPRNTERVPAGARFDFNLTLRVHDGEELLPTLWRGLKLLELTGLGGSGSRGYGKVKFTALKLEGKEDLDVIEAIKQAPFSAAA</sequence>
<dbReference type="EMBL" id="FXAM01000001">
    <property type="protein sequence ID" value="SMF96975.1"/>
    <property type="molecule type" value="Genomic_DNA"/>
</dbReference>
<dbReference type="RefSeq" id="WP_085215812.1">
    <property type="nucleotide sequence ID" value="NZ_FXAM01000001.1"/>
</dbReference>
<dbReference type="OrthoDB" id="9789361at2"/>
<evidence type="ECO:0000256" key="7">
    <source>
        <dbReference type="ARBA" id="ARBA00023118"/>
    </source>
</evidence>
<keyword evidence="3" id="KW-0540">Nuclease</keyword>
<dbReference type="NCBIfam" id="TIGR02582">
    <property type="entry name" value="cas7_TM1809"/>
    <property type="match status" value="1"/>
</dbReference>
<dbReference type="GO" id="GO:0016787">
    <property type="term" value="F:hydrolase activity"/>
    <property type="evidence" value="ECO:0007669"/>
    <property type="project" value="UniProtKB-KW"/>
</dbReference>
<dbReference type="PANTHER" id="PTHR35579:SF3">
    <property type="entry name" value="CRISPR SYSTEM CMS ENDORIBONUCLEASE CSM3"/>
    <property type="match status" value="1"/>
</dbReference>
<proteinExistence type="inferred from homology"/>
<evidence type="ECO:0000256" key="6">
    <source>
        <dbReference type="ARBA" id="ARBA00022884"/>
    </source>
</evidence>
<accession>A0A1Y6DBH3</accession>
<evidence type="ECO:0000313" key="11">
    <source>
        <dbReference type="Proteomes" id="UP000192923"/>
    </source>
</evidence>
<organism evidence="10 11">
    <name type="scientific">Methylomagnum ishizawai</name>
    <dbReference type="NCBI Taxonomy" id="1760988"/>
    <lineage>
        <taxon>Bacteria</taxon>
        <taxon>Pseudomonadati</taxon>
        <taxon>Pseudomonadota</taxon>
        <taxon>Gammaproteobacteria</taxon>
        <taxon>Methylococcales</taxon>
        <taxon>Methylococcaceae</taxon>
        <taxon>Methylomagnum</taxon>
    </lineage>
</organism>
<name>A0A1Y6DBH3_9GAMM</name>
<keyword evidence="4" id="KW-0255">Endonuclease</keyword>
<reference evidence="10 11" key="1">
    <citation type="submission" date="2016-12" db="EMBL/GenBank/DDBJ databases">
        <authorList>
            <person name="Song W.-J."/>
            <person name="Kurnit D.M."/>
        </authorList>
    </citation>
    <scope>NUCLEOTIDE SEQUENCE [LARGE SCALE GENOMIC DNA]</scope>
    <source>
        <strain evidence="10 11">175</strain>
    </source>
</reference>
<dbReference type="AlphaFoldDB" id="A0A1Y6DBH3"/>
<evidence type="ECO:0000256" key="2">
    <source>
        <dbReference type="ARBA" id="ARBA00022150"/>
    </source>
</evidence>
<evidence type="ECO:0000259" key="9">
    <source>
        <dbReference type="Pfam" id="PF03787"/>
    </source>
</evidence>
<dbReference type="InterPro" id="IPR052216">
    <property type="entry name" value="CRISPR_Csm3_endoribonuclease"/>
</dbReference>
<dbReference type="GO" id="GO:0003723">
    <property type="term" value="F:RNA binding"/>
    <property type="evidence" value="ECO:0007669"/>
    <property type="project" value="UniProtKB-KW"/>
</dbReference>
<keyword evidence="11" id="KW-1185">Reference proteome</keyword>
<evidence type="ECO:0000256" key="4">
    <source>
        <dbReference type="ARBA" id="ARBA00022759"/>
    </source>
</evidence>
<evidence type="ECO:0000256" key="1">
    <source>
        <dbReference type="ARBA" id="ARBA00006342"/>
    </source>
</evidence>
<dbReference type="GO" id="GO:0004519">
    <property type="term" value="F:endonuclease activity"/>
    <property type="evidence" value="ECO:0007669"/>
    <property type="project" value="UniProtKB-KW"/>
</dbReference>
<keyword evidence="6" id="KW-0694">RNA-binding</keyword>
<gene>
    <name evidence="10" type="ORF">SAMN02949497_4389</name>
</gene>
<dbReference type="InterPro" id="IPR005537">
    <property type="entry name" value="RAMP_III_fam"/>
</dbReference>
<dbReference type="Pfam" id="PF03787">
    <property type="entry name" value="RAMPs"/>
    <property type="match status" value="1"/>
</dbReference>
<dbReference type="Proteomes" id="UP000192923">
    <property type="component" value="Unassembled WGS sequence"/>
</dbReference>
<keyword evidence="5" id="KW-0378">Hydrolase</keyword>
<protein>
    <recommendedName>
        <fullName evidence="2">CRISPR system Cms endoribonuclease Csm3</fullName>
    </recommendedName>
    <alternativeName>
        <fullName evidence="8">CRISPR type III A-associated RAMP protein Csm3</fullName>
    </alternativeName>
</protein>
<evidence type="ECO:0000256" key="8">
    <source>
        <dbReference type="ARBA" id="ARBA00033183"/>
    </source>
</evidence>
<dbReference type="STRING" id="1760988.SAMN02949497_4389"/>
<evidence type="ECO:0000313" key="10">
    <source>
        <dbReference type="EMBL" id="SMF96975.1"/>
    </source>
</evidence>
<evidence type="ECO:0000256" key="3">
    <source>
        <dbReference type="ARBA" id="ARBA00022722"/>
    </source>
</evidence>
<dbReference type="GO" id="GO:0051607">
    <property type="term" value="P:defense response to virus"/>
    <property type="evidence" value="ECO:0007669"/>
    <property type="project" value="UniProtKB-KW"/>
</dbReference>
<dbReference type="PANTHER" id="PTHR35579">
    <property type="entry name" value="CRISPR SYSTEM CMS ENDORIBONUCLEASE CSM3"/>
    <property type="match status" value="1"/>
</dbReference>
<comment type="similarity">
    <text evidence="1">Belongs to the CRISPR-associated Csm3 family.</text>
</comment>